<feature type="domain" description="CCAAT-binding factor" evidence="8">
    <location>
        <begin position="655"/>
        <end position="830"/>
    </location>
</feature>
<dbReference type="GO" id="GO:0006270">
    <property type="term" value="P:DNA replication initiation"/>
    <property type="evidence" value="ECO:0007669"/>
    <property type="project" value="TreeGrafter"/>
</dbReference>
<feature type="domain" description="Nucleolar complex-associated protein 3 N-terminal" evidence="9">
    <location>
        <begin position="269"/>
        <end position="371"/>
    </location>
</feature>
<organism evidence="10 11">
    <name type="scientific">Ganoderma sinense ZZ0214-1</name>
    <dbReference type="NCBI Taxonomy" id="1077348"/>
    <lineage>
        <taxon>Eukaryota</taxon>
        <taxon>Fungi</taxon>
        <taxon>Dikarya</taxon>
        <taxon>Basidiomycota</taxon>
        <taxon>Agaricomycotina</taxon>
        <taxon>Agaricomycetes</taxon>
        <taxon>Polyporales</taxon>
        <taxon>Polyporaceae</taxon>
        <taxon>Ganoderma</taxon>
    </lineage>
</organism>
<feature type="region of interest" description="Disordered" evidence="7">
    <location>
        <begin position="624"/>
        <end position="643"/>
    </location>
</feature>
<dbReference type="GO" id="GO:0042254">
    <property type="term" value="P:ribosome biogenesis"/>
    <property type="evidence" value="ECO:0007669"/>
    <property type="project" value="UniProtKB-KW"/>
</dbReference>
<protein>
    <recommendedName>
        <fullName evidence="5">Nucleolar complex-associated protein 3</fullName>
    </recommendedName>
</protein>
<comment type="subcellular location">
    <subcellularLocation>
        <location evidence="1 5">Nucleus</location>
        <location evidence="1 5">Nucleolus</location>
    </subcellularLocation>
</comment>
<comment type="similarity">
    <text evidence="2 5">Belongs to the CBF/MAK21 family.</text>
</comment>
<feature type="compositionally biased region" description="Acidic residues" evidence="7">
    <location>
        <begin position="218"/>
        <end position="231"/>
    </location>
</feature>
<feature type="coiled-coil region" evidence="6">
    <location>
        <begin position="526"/>
        <end position="553"/>
    </location>
</feature>
<dbReference type="OrthoDB" id="10263597at2759"/>
<dbReference type="AlphaFoldDB" id="A0A2G8RQY0"/>
<dbReference type="Proteomes" id="UP000230002">
    <property type="component" value="Unassembled WGS sequence"/>
</dbReference>
<evidence type="ECO:0000313" key="10">
    <source>
        <dbReference type="EMBL" id="PIL23912.1"/>
    </source>
</evidence>
<keyword evidence="3 6" id="KW-0175">Coiled coil</keyword>
<evidence type="ECO:0000256" key="3">
    <source>
        <dbReference type="ARBA" id="ARBA00023054"/>
    </source>
</evidence>
<accession>A0A2G8RQY0</accession>
<name>A0A2G8RQY0_9APHY</name>
<feature type="compositionally biased region" description="Basic and acidic residues" evidence="7">
    <location>
        <begin position="189"/>
        <end position="206"/>
    </location>
</feature>
<dbReference type="PIRSF" id="PIRSF028977">
    <property type="entry name" value="Nucleolar_complex_p3"/>
    <property type="match status" value="1"/>
</dbReference>
<dbReference type="Pfam" id="PF03914">
    <property type="entry name" value="CBF"/>
    <property type="match status" value="1"/>
</dbReference>
<feature type="compositionally biased region" description="Basic and acidic residues" evidence="7">
    <location>
        <begin position="134"/>
        <end position="144"/>
    </location>
</feature>
<evidence type="ECO:0000256" key="2">
    <source>
        <dbReference type="ARBA" id="ARBA00007797"/>
    </source>
</evidence>
<proteinExistence type="inferred from homology"/>
<dbReference type="PANTHER" id="PTHR14428">
    <property type="entry name" value="NUCLEOLAR COMPLEX PROTEIN 3"/>
    <property type="match status" value="1"/>
</dbReference>
<evidence type="ECO:0000256" key="7">
    <source>
        <dbReference type="SAM" id="MobiDB-lite"/>
    </source>
</evidence>
<reference evidence="10 11" key="1">
    <citation type="journal article" date="2015" name="Sci. Rep.">
        <title>Chromosome-level genome map provides insights into diverse defense mechanisms in the medicinal fungus Ganoderma sinense.</title>
        <authorList>
            <person name="Zhu Y."/>
            <person name="Xu J."/>
            <person name="Sun C."/>
            <person name="Zhou S."/>
            <person name="Xu H."/>
            <person name="Nelson D.R."/>
            <person name="Qian J."/>
            <person name="Song J."/>
            <person name="Luo H."/>
            <person name="Xiang L."/>
            <person name="Li Y."/>
            <person name="Xu Z."/>
            <person name="Ji A."/>
            <person name="Wang L."/>
            <person name="Lu S."/>
            <person name="Hayward A."/>
            <person name="Sun W."/>
            <person name="Li X."/>
            <person name="Schwartz D.C."/>
            <person name="Wang Y."/>
            <person name="Chen S."/>
        </authorList>
    </citation>
    <scope>NUCLEOTIDE SEQUENCE [LARGE SCALE GENOMIC DNA]</scope>
    <source>
        <strain evidence="10 11">ZZ0214-1</strain>
    </source>
</reference>
<feature type="compositionally biased region" description="Pro residues" evidence="7">
    <location>
        <begin position="631"/>
        <end position="641"/>
    </location>
</feature>
<feature type="region of interest" description="Disordered" evidence="7">
    <location>
        <begin position="1"/>
        <end position="58"/>
    </location>
</feature>
<dbReference type="InterPro" id="IPR011501">
    <property type="entry name" value="Noc3_N"/>
</dbReference>
<dbReference type="PANTHER" id="PTHR14428:SF5">
    <property type="entry name" value="NUCLEOLAR COMPLEX PROTEIN 3 HOMOLOG"/>
    <property type="match status" value="1"/>
</dbReference>
<keyword evidence="11" id="KW-1185">Reference proteome</keyword>
<comment type="function">
    <text evidence="5">Required for synthesis of 60S ribosomal subunits and the transport of pre-ribosomes from the nucleoplasm to the cytoplasm.</text>
</comment>
<dbReference type="Pfam" id="PF07540">
    <property type="entry name" value="NOC3p"/>
    <property type="match status" value="1"/>
</dbReference>
<evidence type="ECO:0000256" key="6">
    <source>
        <dbReference type="SAM" id="Coils"/>
    </source>
</evidence>
<dbReference type="InterPro" id="IPR016903">
    <property type="entry name" value="Nucleolar_cplx-assoc_3"/>
</dbReference>
<feature type="region of interest" description="Disordered" evidence="7">
    <location>
        <begin position="88"/>
        <end position="231"/>
    </location>
</feature>
<evidence type="ECO:0000259" key="8">
    <source>
        <dbReference type="Pfam" id="PF03914"/>
    </source>
</evidence>
<evidence type="ECO:0000259" key="9">
    <source>
        <dbReference type="Pfam" id="PF07540"/>
    </source>
</evidence>
<gene>
    <name evidence="10" type="ORF">GSI_13663</name>
</gene>
<dbReference type="GO" id="GO:0003682">
    <property type="term" value="F:chromatin binding"/>
    <property type="evidence" value="ECO:0007669"/>
    <property type="project" value="TreeGrafter"/>
</dbReference>
<dbReference type="EMBL" id="AYKW01000067">
    <property type="protein sequence ID" value="PIL23912.1"/>
    <property type="molecule type" value="Genomic_DNA"/>
</dbReference>
<feature type="compositionally biased region" description="Basic and acidic residues" evidence="7">
    <location>
        <begin position="23"/>
        <end position="42"/>
    </location>
</feature>
<sequence>MIIKGFKKRAAQPVRRPSKKRKVSDEDKPAKTKSKGKEKAFDRTTIPIPNQTNEDDLDLSADDMGMLEEYGSAVSFLRSLDEKGIARSKKETERLHQLHKPIRKPVEDDLPSINSGSEVEDEDEWSSGISDAESPLRSEDEHDVVSIVESSSAGTQRKRRRKPVQSDEEELTFETQPRKRRPGWDSDSESEKGVERLPIKLTDGRIQKSGSKVVLDESGLDTDEESADETIESAPAPRFEDVSTGARFGRAAVADVIGLKSRKARIQSAKEQIAGICQEILGDPENSLGLLRRLHTFSLPQLSTPTHPKPVSNDVVIRKLAFLSQLAVFKDVIPGYRIRALTDKEKAEKVSQMVQRTRDWEQGLVGVYQAYLRNLEGELKAKSDLAETALHCMCTLLVEVTHFNFRVNLMSCIVTTLSRKSWDKTSDLCLDTVISVFRTDNTGEPSLEIVRLLNRMIKERKYNVHPEVLSCLLHLRLKSELGIRASETKVDKENAAADGKKFSNGRAAARRAKGKAVDQPHLSKKAKKALKERKEIEHEMHEAAAEVDKEERATRHTETLKLLFVLYFSVLKNPRPTPLLPAALRGIARFAHLVNIDFFKDLLQVLKTLMTRDQEDLIVNTNTAGTKVPSGPSPAHPPAPAPNDTSNIATVQHQLLCVVTAFELLSGQGEALDIDLNDIVNRLYAILPSLALHPDIEIAPAPVRPQPHSAPQHSPADTLFRALELAFAARSASAAPPSWRAAAFAKRLLSAALHWPPATAARAVGFVAGLVERDPKLEALLSTEDRAGNGVYRPDVDDPQVCNAFGFGSAFWELHTLAASHWAEQVRVAAARLLDAHSAS</sequence>
<keyword evidence="5" id="KW-0690">Ribosome biogenesis</keyword>
<dbReference type="GO" id="GO:0005730">
    <property type="term" value="C:nucleolus"/>
    <property type="evidence" value="ECO:0007669"/>
    <property type="project" value="UniProtKB-SubCell"/>
</dbReference>
<evidence type="ECO:0000313" key="11">
    <source>
        <dbReference type="Proteomes" id="UP000230002"/>
    </source>
</evidence>
<evidence type="ECO:0000256" key="1">
    <source>
        <dbReference type="ARBA" id="ARBA00004604"/>
    </source>
</evidence>
<evidence type="ECO:0000256" key="5">
    <source>
        <dbReference type="PIRNR" id="PIRNR028977"/>
    </source>
</evidence>
<feature type="compositionally biased region" description="Basic residues" evidence="7">
    <location>
        <begin position="1"/>
        <end position="22"/>
    </location>
</feature>
<dbReference type="InterPro" id="IPR005612">
    <property type="entry name" value="CCAAT-binding_factor"/>
</dbReference>
<comment type="caution">
    <text evidence="10">The sequence shown here is derived from an EMBL/GenBank/DDBJ whole genome shotgun (WGS) entry which is preliminary data.</text>
</comment>
<keyword evidence="4" id="KW-0539">Nucleus</keyword>
<evidence type="ECO:0000256" key="4">
    <source>
        <dbReference type="ARBA" id="ARBA00023242"/>
    </source>
</evidence>
<dbReference type="STRING" id="1077348.A0A2G8RQY0"/>